<dbReference type="Proteomes" id="UP000061603">
    <property type="component" value="Chromosome"/>
</dbReference>
<dbReference type="STRING" id="1565605.PG1C_10625"/>
<sequence>MNAANLIKMANQIGAFFEAMPDHEQAVADTARHLKNSWDPRMRQALLQDIAAHGDSELKPIVREAVALLRAG</sequence>
<gene>
    <name evidence="1" type="ORF">PG1C_10625</name>
</gene>
<keyword evidence="2" id="KW-1185">Reference proteome</keyword>
<dbReference type="RefSeq" id="WP_202634788.1">
    <property type="nucleotide sequence ID" value="NZ_CP010554.1"/>
</dbReference>
<dbReference type="Pfam" id="PF11390">
    <property type="entry name" value="FdsD"/>
    <property type="match status" value="1"/>
</dbReference>
<accession>A0A0C5JAN1</accession>
<proteinExistence type="predicted"/>
<protein>
    <submittedName>
        <fullName evidence="1">Formate dehydrogenase</fullName>
    </submittedName>
</protein>
<dbReference type="PATRIC" id="fig|1565605.3.peg.2261"/>
<dbReference type="AlphaFoldDB" id="A0A0C5JAN1"/>
<dbReference type="HOGENOM" id="CLU_166802_0_1_4"/>
<organism evidence="1 2">
    <name type="scientific">Rugosibacter aromaticivorans</name>
    <dbReference type="NCBI Taxonomy" id="1565605"/>
    <lineage>
        <taxon>Bacteria</taxon>
        <taxon>Pseudomonadati</taxon>
        <taxon>Pseudomonadota</taxon>
        <taxon>Betaproteobacteria</taxon>
        <taxon>Nitrosomonadales</taxon>
        <taxon>Sterolibacteriaceae</taxon>
        <taxon>Rugosibacter</taxon>
    </lineage>
</organism>
<dbReference type="InterPro" id="IPR021074">
    <property type="entry name" value="Formate_DH_dsu"/>
</dbReference>
<name>A0A0C5JAN1_9PROT</name>
<reference evidence="1 2" key="1">
    <citation type="journal article" date="2015" name="Genome Announc.">
        <title>Complete Genome Sequence of a Novel Bacterium within the Family Rhodocyclaceae That Degrades Polycyclic Aromatic Hydrocarbons.</title>
        <authorList>
            <person name="Singleton D.R."/>
            <person name="Dickey A.N."/>
            <person name="Scholl E.H."/>
            <person name="Wright F.A."/>
            <person name="Aitken M.D."/>
        </authorList>
    </citation>
    <scope>NUCLEOTIDE SEQUENCE [LARGE SCALE GENOMIC DNA]</scope>
    <source>
        <strain evidence="2">PG1-Ca6</strain>
    </source>
</reference>
<dbReference type="EMBL" id="CP010554">
    <property type="protein sequence ID" value="AJP48769.1"/>
    <property type="molecule type" value="Genomic_DNA"/>
</dbReference>
<dbReference type="KEGG" id="rbu:PG1C_10625"/>
<evidence type="ECO:0000313" key="1">
    <source>
        <dbReference type="EMBL" id="AJP48769.1"/>
    </source>
</evidence>
<evidence type="ECO:0000313" key="2">
    <source>
        <dbReference type="Proteomes" id="UP000061603"/>
    </source>
</evidence>